<dbReference type="AlphaFoldDB" id="B5CUQ1"/>
<feature type="compositionally biased region" description="Polar residues" evidence="1">
    <location>
        <begin position="1"/>
        <end position="11"/>
    </location>
</feature>
<evidence type="ECO:0000313" key="2">
    <source>
        <dbReference type="EMBL" id="EDY97041.1"/>
    </source>
</evidence>
<gene>
    <name evidence="2" type="ORF">BACPLE_00424</name>
</gene>
<proteinExistence type="predicted"/>
<sequence length="64" mass="7248">MKNDSPFSEKTSPGAFLKAVRVSGKEARGKRKERNRQQKEEACCGRSGNGRRHRRTDSTDTKKP</sequence>
<protein>
    <submittedName>
        <fullName evidence="2">Uncharacterized protein</fullName>
    </submittedName>
</protein>
<organism evidence="2 3">
    <name type="scientific">Phocaeicola plebeius (strain DSM 17135 / JCM 12973 / CCUG 54634 / M2)</name>
    <name type="common">Bacteroides plebeius</name>
    <dbReference type="NCBI Taxonomy" id="484018"/>
    <lineage>
        <taxon>Bacteria</taxon>
        <taxon>Pseudomonadati</taxon>
        <taxon>Bacteroidota</taxon>
        <taxon>Bacteroidia</taxon>
        <taxon>Bacteroidales</taxon>
        <taxon>Bacteroidaceae</taxon>
        <taxon>Phocaeicola</taxon>
    </lineage>
</organism>
<dbReference type="EMBL" id="ABQC02000004">
    <property type="protein sequence ID" value="EDY97041.1"/>
    <property type="molecule type" value="Genomic_DNA"/>
</dbReference>
<dbReference type="HOGENOM" id="CLU_2858462_0_0_10"/>
<comment type="caution">
    <text evidence="2">The sequence shown here is derived from an EMBL/GenBank/DDBJ whole genome shotgun (WGS) entry which is preliminary data.</text>
</comment>
<accession>B5CUQ1</accession>
<feature type="region of interest" description="Disordered" evidence="1">
    <location>
        <begin position="1"/>
        <end position="64"/>
    </location>
</feature>
<dbReference type="Proteomes" id="UP000003452">
    <property type="component" value="Unassembled WGS sequence"/>
</dbReference>
<evidence type="ECO:0000256" key="1">
    <source>
        <dbReference type="SAM" id="MobiDB-lite"/>
    </source>
</evidence>
<name>B5CUQ1_PHOPM</name>
<reference evidence="2 3" key="1">
    <citation type="submission" date="2008-08" db="EMBL/GenBank/DDBJ databases">
        <title>Draft genome sequence of Bacteroides plebeius (DSM 17135).</title>
        <authorList>
            <person name="Sudarsanam P."/>
            <person name="Ley R."/>
            <person name="Guruge J."/>
            <person name="Turnbaugh P.J."/>
            <person name="Mahowald M."/>
            <person name="Liep D."/>
            <person name="Gordon J."/>
        </authorList>
    </citation>
    <scope>NUCLEOTIDE SEQUENCE [LARGE SCALE GENOMIC DNA]</scope>
    <source>
        <strain evidence="3">DSM 17135 / JCM 12973 / M2</strain>
    </source>
</reference>
<reference evidence="2 3" key="2">
    <citation type="submission" date="2008-08" db="EMBL/GenBank/DDBJ databases">
        <authorList>
            <person name="Fulton L."/>
            <person name="Clifton S."/>
            <person name="Fulton B."/>
            <person name="Xu J."/>
            <person name="Minx P."/>
            <person name="Pepin K.H."/>
            <person name="Johnson M."/>
            <person name="Thiruvilangam P."/>
            <person name="Bhonagiri V."/>
            <person name="Nash W.E."/>
            <person name="Mardis E.R."/>
            <person name="Wilson R.K."/>
        </authorList>
    </citation>
    <scope>NUCLEOTIDE SEQUENCE [LARGE SCALE GENOMIC DNA]</scope>
    <source>
        <strain evidence="3">DSM 17135 / JCM 12973 / M2</strain>
    </source>
</reference>
<evidence type="ECO:0000313" key="3">
    <source>
        <dbReference type="Proteomes" id="UP000003452"/>
    </source>
</evidence>